<gene>
    <name evidence="2" type="ORF">UA45_08395</name>
</gene>
<evidence type="ECO:0000313" key="3">
    <source>
        <dbReference type="Proteomes" id="UP000032582"/>
    </source>
</evidence>
<dbReference type="Pfam" id="PF24295">
    <property type="entry name" value="DUF7480"/>
    <property type="match status" value="1"/>
</dbReference>
<dbReference type="Proteomes" id="UP000032582">
    <property type="component" value="Unassembled WGS sequence"/>
</dbReference>
<name>A0A0D8L859_MORMO</name>
<dbReference type="EMBL" id="JZSH01000076">
    <property type="protein sequence ID" value="KJF78100.1"/>
    <property type="molecule type" value="Genomic_DNA"/>
</dbReference>
<comment type="caution">
    <text evidence="2">The sequence shown here is derived from an EMBL/GenBank/DDBJ whole genome shotgun (WGS) entry which is preliminary data.</text>
</comment>
<organism evidence="2 3">
    <name type="scientific">Morganella morganii</name>
    <name type="common">Proteus morganii</name>
    <dbReference type="NCBI Taxonomy" id="582"/>
    <lineage>
        <taxon>Bacteria</taxon>
        <taxon>Pseudomonadati</taxon>
        <taxon>Pseudomonadota</taxon>
        <taxon>Gammaproteobacteria</taxon>
        <taxon>Enterobacterales</taxon>
        <taxon>Morganellaceae</taxon>
        <taxon>Morganella</taxon>
    </lineage>
</organism>
<dbReference type="InterPro" id="IPR055903">
    <property type="entry name" value="DUF7480"/>
</dbReference>
<dbReference type="PATRIC" id="fig|582.24.peg.2617"/>
<evidence type="ECO:0000259" key="1">
    <source>
        <dbReference type="Pfam" id="PF24295"/>
    </source>
</evidence>
<accession>A0A0D8L859</accession>
<sequence>MVNADVSTNAGKLCVKAPDVSDDEYILYVCFFDYKEQKDIATIDFSASPVKLDEKNCLPSPDIQYEVNMHTEPLRFYRKNRKRKLTSTDEQLWLRFS</sequence>
<reference evidence="2 3" key="1">
    <citation type="submission" date="2015-02" db="EMBL/GenBank/DDBJ databases">
        <title>Whole genome shotgun sequencing of cultured foodborne pathogen.</title>
        <authorList>
            <person name="Timme R."/>
            <person name="Allard M.W."/>
            <person name="Strain E."/>
            <person name="Evans P.S."/>
            <person name="Brown E."/>
        </authorList>
    </citation>
    <scope>NUCLEOTIDE SEQUENCE [LARGE SCALE GENOMIC DNA]</scope>
    <source>
        <strain evidence="2 3">GCSL-TSO-24</strain>
    </source>
</reference>
<feature type="domain" description="DUF7480" evidence="1">
    <location>
        <begin position="3"/>
        <end position="69"/>
    </location>
</feature>
<evidence type="ECO:0000313" key="2">
    <source>
        <dbReference type="EMBL" id="KJF78100.1"/>
    </source>
</evidence>
<protein>
    <recommendedName>
        <fullName evidence="1">DUF7480 domain-containing protein</fullName>
    </recommendedName>
</protein>
<dbReference type="AlphaFoldDB" id="A0A0D8L859"/>
<proteinExistence type="predicted"/>